<dbReference type="InterPro" id="IPR010982">
    <property type="entry name" value="Lambda_DNA-bd_dom_sf"/>
</dbReference>
<evidence type="ECO:0000259" key="4">
    <source>
        <dbReference type="PROSITE" id="PS50943"/>
    </source>
</evidence>
<evidence type="ECO:0000256" key="1">
    <source>
        <dbReference type="ARBA" id="ARBA00023015"/>
    </source>
</evidence>
<gene>
    <name evidence="5" type="ORF">HMPREF9715_02273</name>
</gene>
<dbReference type="InterPro" id="IPR036286">
    <property type="entry name" value="LexA/Signal_pep-like_sf"/>
</dbReference>
<dbReference type="PANTHER" id="PTHR40661">
    <property type="match status" value="1"/>
</dbReference>
<sequence length="210" mass="24314">MSKTEEIVKRLKQFLGYENDLQLAKSLGIKPTTLSSWKNRKSLGYDKVISLCKKNRVDLNELFLVEPNSRLNVELSSRKVKMISVERQIEYFLNYKKCYFTAPVCAFPTDEEVDIAFQIGGDNMCPTVKINSYVLSKKIELHDIESWKMYVLVVERKGILCCRFKRHTEQGELVFISDNKAFDNLTVNPSDIREIFSVRGVFVPNTKNLL</sequence>
<dbReference type="Gene3D" id="2.10.109.10">
    <property type="entry name" value="Umud Fragment, subunit A"/>
    <property type="match status" value="1"/>
</dbReference>
<evidence type="ECO:0000313" key="6">
    <source>
        <dbReference type="Proteomes" id="UP000004834"/>
    </source>
</evidence>
<dbReference type="Pfam" id="PF07022">
    <property type="entry name" value="Phage_CI_repr"/>
    <property type="match status" value="1"/>
</dbReference>
<dbReference type="SUPFAM" id="SSF47413">
    <property type="entry name" value="lambda repressor-like DNA-binding domains"/>
    <property type="match status" value="1"/>
</dbReference>
<dbReference type="CDD" id="cd00093">
    <property type="entry name" value="HTH_XRE"/>
    <property type="match status" value="1"/>
</dbReference>
<dbReference type="GO" id="GO:0045892">
    <property type="term" value="P:negative regulation of DNA-templated transcription"/>
    <property type="evidence" value="ECO:0007669"/>
    <property type="project" value="InterPro"/>
</dbReference>
<protein>
    <recommendedName>
        <fullName evidence="4">HTH cro/C1-type domain-containing protein</fullName>
    </recommendedName>
</protein>
<keyword evidence="2" id="KW-0238">DNA-binding</keyword>
<dbReference type="GO" id="GO:0003677">
    <property type="term" value="F:DNA binding"/>
    <property type="evidence" value="ECO:0007669"/>
    <property type="project" value="UniProtKB-KW"/>
</dbReference>
<reference evidence="5 6" key="1">
    <citation type="submission" date="2011-11" db="EMBL/GenBank/DDBJ databases">
        <title>The Genome Sequence of Myroides odoratimimus CIP 101113.</title>
        <authorList>
            <person name="Earl A."/>
            <person name="Ward D."/>
            <person name="Feldgarden M."/>
            <person name="Gevers D."/>
            <person name="Huys G."/>
            <person name="Young S.K."/>
            <person name="Zeng Q."/>
            <person name="Gargeya S."/>
            <person name="Fitzgerald M."/>
            <person name="Haas B."/>
            <person name="Abouelleil A."/>
            <person name="Alvarado L."/>
            <person name="Arachchi H.M."/>
            <person name="Berlin A."/>
            <person name="Brown A."/>
            <person name="Chapman S.B."/>
            <person name="Chen Z."/>
            <person name="Dunbar C."/>
            <person name="Freedman E."/>
            <person name="Gearin G."/>
            <person name="Goldberg J."/>
            <person name="Griggs A."/>
            <person name="Gujja S."/>
            <person name="Heiman D."/>
            <person name="Howarth C."/>
            <person name="Larson L."/>
            <person name="Lui A."/>
            <person name="MacDonald P.J.P."/>
            <person name="Montmayeur A."/>
            <person name="Murphy C."/>
            <person name="Neiman D."/>
            <person name="Pearson M."/>
            <person name="Priest M."/>
            <person name="Roberts A."/>
            <person name="Saif S."/>
            <person name="Shea T."/>
            <person name="Shenoy N."/>
            <person name="Sisk P."/>
            <person name="Stolte C."/>
            <person name="Sykes S."/>
            <person name="Wortman J."/>
            <person name="Nusbaum C."/>
            <person name="Birren B."/>
        </authorList>
    </citation>
    <scope>NUCLEOTIDE SEQUENCE [LARGE SCALE GENOMIC DNA]</scope>
    <source>
        <strain evidence="5 6">CIP 101113</strain>
    </source>
</reference>
<feature type="domain" description="HTH cro/C1-type" evidence="4">
    <location>
        <begin position="22"/>
        <end position="62"/>
    </location>
</feature>
<dbReference type="Pfam" id="PF00717">
    <property type="entry name" value="Peptidase_S24"/>
    <property type="match status" value="1"/>
</dbReference>
<dbReference type="SUPFAM" id="SSF51306">
    <property type="entry name" value="LexA/Signal peptidase"/>
    <property type="match status" value="1"/>
</dbReference>
<dbReference type="InterPro" id="IPR010744">
    <property type="entry name" value="Phage_CI_N"/>
</dbReference>
<dbReference type="PROSITE" id="PS50943">
    <property type="entry name" value="HTH_CROC1"/>
    <property type="match status" value="1"/>
</dbReference>
<proteinExistence type="predicted"/>
<dbReference type="RefSeq" id="WP_006263882.1">
    <property type="nucleotide sequence ID" value="NZ_JH590838.1"/>
</dbReference>
<organism evidence="5 6">
    <name type="scientific">Myroides odoratimimus CIP 101113</name>
    <dbReference type="NCBI Taxonomy" id="883154"/>
    <lineage>
        <taxon>Bacteria</taxon>
        <taxon>Pseudomonadati</taxon>
        <taxon>Bacteroidota</taxon>
        <taxon>Flavobacteriia</taxon>
        <taxon>Flavobacteriales</taxon>
        <taxon>Flavobacteriaceae</taxon>
        <taxon>Myroides</taxon>
    </lineage>
</organism>
<dbReference type="PANTHER" id="PTHR40661:SF3">
    <property type="entry name" value="FELS-1 PROPHAGE TRANSCRIPTIONAL REGULATOR"/>
    <property type="match status" value="1"/>
</dbReference>
<keyword evidence="1" id="KW-0805">Transcription regulation</keyword>
<evidence type="ECO:0000313" key="5">
    <source>
        <dbReference type="EMBL" id="EHO09849.1"/>
    </source>
</evidence>
<dbReference type="Proteomes" id="UP000004834">
    <property type="component" value="Unassembled WGS sequence"/>
</dbReference>
<dbReference type="Gene3D" id="1.10.260.40">
    <property type="entry name" value="lambda repressor-like DNA-binding domains"/>
    <property type="match status" value="1"/>
</dbReference>
<dbReference type="InterPro" id="IPR015927">
    <property type="entry name" value="Peptidase_S24_S26A/B/C"/>
</dbReference>
<evidence type="ECO:0000256" key="3">
    <source>
        <dbReference type="ARBA" id="ARBA00023163"/>
    </source>
</evidence>
<comment type="caution">
    <text evidence="5">The sequence shown here is derived from an EMBL/GenBank/DDBJ whole genome shotgun (WGS) entry which is preliminary data.</text>
</comment>
<keyword evidence="3" id="KW-0804">Transcription</keyword>
<dbReference type="EMBL" id="AGEE01000029">
    <property type="protein sequence ID" value="EHO09849.1"/>
    <property type="molecule type" value="Genomic_DNA"/>
</dbReference>
<evidence type="ECO:0000256" key="2">
    <source>
        <dbReference type="ARBA" id="ARBA00023125"/>
    </source>
</evidence>
<accession>A0AAV3F221</accession>
<name>A0AAV3F221_9FLAO</name>
<dbReference type="AlphaFoldDB" id="A0AAV3F221"/>
<dbReference type="InterPro" id="IPR001387">
    <property type="entry name" value="Cro/C1-type_HTH"/>
</dbReference>